<evidence type="ECO:0000256" key="1">
    <source>
        <dbReference type="ARBA" id="ARBA00001668"/>
    </source>
</evidence>
<evidence type="ECO:0000256" key="6">
    <source>
        <dbReference type="ARBA" id="ARBA00016240"/>
    </source>
</evidence>
<dbReference type="InterPro" id="IPR010979">
    <property type="entry name" value="Ribosomal_uS13-like_H2TH"/>
</dbReference>
<dbReference type="EMBL" id="JBHUCX010000035">
    <property type="protein sequence ID" value="MFD1675897.1"/>
    <property type="molecule type" value="Genomic_DNA"/>
</dbReference>
<dbReference type="InterPro" id="IPR035937">
    <property type="entry name" value="FPG_N"/>
</dbReference>
<dbReference type="Pfam" id="PF01149">
    <property type="entry name" value="Fapy_DNA_glyco"/>
    <property type="match status" value="1"/>
</dbReference>
<evidence type="ECO:0000259" key="20">
    <source>
        <dbReference type="PROSITE" id="PS51068"/>
    </source>
</evidence>
<keyword evidence="13" id="KW-0234">DNA repair</keyword>
<comment type="similarity">
    <text evidence="3">Belongs to the FPG family.</text>
</comment>
<accession>A0ABW4JHQ8</accession>
<evidence type="ECO:0000256" key="11">
    <source>
        <dbReference type="ARBA" id="ARBA00022833"/>
    </source>
</evidence>
<keyword evidence="7" id="KW-0479">Metal-binding</keyword>
<evidence type="ECO:0000256" key="10">
    <source>
        <dbReference type="ARBA" id="ARBA00022801"/>
    </source>
</evidence>
<dbReference type="Gene3D" id="1.10.8.50">
    <property type="match status" value="1"/>
</dbReference>
<protein>
    <recommendedName>
        <fullName evidence="6">Formamidopyrimidine-DNA glycosylase</fullName>
        <ecNumber evidence="4">3.2.2.23</ecNumber>
        <ecNumber evidence="5">4.2.99.18</ecNumber>
    </recommendedName>
    <alternativeName>
        <fullName evidence="17">DNA-(apurinic or apyrimidinic site) lyase MutM</fullName>
    </alternativeName>
</protein>
<evidence type="ECO:0000256" key="8">
    <source>
        <dbReference type="ARBA" id="ARBA00022763"/>
    </source>
</evidence>
<keyword evidence="12" id="KW-0238">DNA-binding</keyword>
<evidence type="ECO:0000256" key="15">
    <source>
        <dbReference type="ARBA" id="ARBA00023268"/>
    </source>
</evidence>
<keyword evidence="15" id="KW-0511">Multifunctional enzyme</keyword>
<comment type="catalytic activity">
    <reaction evidence="1">
        <text>Hydrolysis of DNA containing ring-opened 7-methylguanine residues, releasing 2,6-diamino-4-hydroxy-5-(N-methyl)formamidopyrimidine.</text>
        <dbReference type="EC" id="3.2.2.23"/>
    </reaction>
</comment>
<dbReference type="EC" id="3.2.2.23" evidence="4"/>
<evidence type="ECO:0000256" key="18">
    <source>
        <dbReference type="PROSITE-ProRule" id="PRU00391"/>
    </source>
</evidence>
<dbReference type="InterPro" id="IPR015886">
    <property type="entry name" value="H2TH_FPG"/>
</dbReference>
<dbReference type="Proteomes" id="UP001597079">
    <property type="component" value="Unassembled WGS sequence"/>
</dbReference>
<dbReference type="InterPro" id="IPR010663">
    <property type="entry name" value="Znf_FPG/IleRS"/>
</dbReference>
<organism evidence="21 22">
    <name type="scientific">Alicyclobacillus fodiniaquatilis</name>
    <dbReference type="NCBI Taxonomy" id="1661150"/>
    <lineage>
        <taxon>Bacteria</taxon>
        <taxon>Bacillati</taxon>
        <taxon>Bacillota</taxon>
        <taxon>Bacilli</taxon>
        <taxon>Bacillales</taxon>
        <taxon>Alicyclobacillaceae</taxon>
        <taxon>Alicyclobacillus</taxon>
    </lineage>
</organism>
<evidence type="ECO:0000256" key="9">
    <source>
        <dbReference type="ARBA" id="ARBA00022771"/>
    </source>
</evidence>
<evidence type="ECO:0000256" key="16">
    <source>
        <dbReference type="ARBA" id="ARBA00023295"/>
    </source>
</evidence>
<evidence type="ECO:0000313" key="22">
    <source>
        <dbReference type="Proteomes" id="UP001597079"/>
    </source>
</evidence>
<evidence type="ECO:0000256" key="14">
    <source>
        <dbReference type="ARBA" id="ARBA00023239"/>
    </source>
</evidence>
<dbReference type="SUPFAM" id="SSF46946">
    <property type="entry name" value="S13-like H2TH domain"/>
    <property type="match status" value="1"/>
</dbReference>
<gene>
    <name evidence="21" type="ORF">ACFSB2_14430</name>
</gene>
<dbReference type="Gene3D" id="3.20.190.10">
    <property type="entry name" value="MutM-like, N-terminal"/>
    <property type="match status" value="1"/>
</dbReference>
<evidence type="ECO:0000256" key="5">
    <source>
        <dbReference type="ARBA" id="ARBA00012720"/>
    </source>
</evidence>
<dbReference type="Pfam" id="PF06831">
    <property type="entry name" value="H2TH"/>
    <property type="match status" value="1"/>
</dbReference>
<keyword evidence="11" id="KW-0862">Zinc</keyword>
<evidence type="ECO:0000256" key="12">
    <source>
        <dbReference type="ARBA" id="ARBA00023125"/>
    </source>
</evidence>
<evidence type="ECO:0000256" key="13">
    <source>
        <dbReference type="ARBA" id="ARBA00023204"/>
    </source>
</evidence>
<dbReference type="SUPFAM" id="SSF81624">
    <property type="entry name" value="N-terminal domain of MutM-like DNA repair proteins"/>
    <property type="match status" value="1"/>
</dbReference>
<dbReference type="EC" id="4.2.99.18" evidence="5"/>
<evidence type="ECO:0000256" key="7">
    <source>
        <dbReference type="ARBA" id="ARBA00022723"/>
    </source>
</evidence>
<comment type="cofactor">
    <cofactor evidence="2">
        <name>Zn(2+)</name>
        <dbReference type="ChEBI" id="CHEBI:29105"/>
    </cofactor>
</comment>
<keyword evidence="22" id="KW-1185">Reference proteome</keyword>
<evidence type="ECO:0000256" key="2">
    <source>
        <dbReference type="ARBA" id="ARBA00001947"/>
    </source>
</evidence>
<dbReference type="PANTHER" id="PTHR22993:SF9">
    <property type="entry name" value="FORMAMIDOPYRIMIDINE-DNA GLYCOSYLASE"/>
    <property type="match status" value="1"/>
</dbReference>
<dbReference type="Pfam" id="PF06827">
    <property type="entry name" value="zf-FPG_IleRS"/>
    <property type="match status" value="1"/>
</dbReference>
<dbReference type="InterPro" id="IPR012319">
    <property type="entry name" value="FPG_cat"/>
</dbReference>
<dbReference type="PROSITE" id="PS51066">
    <property type="entry name" value="ZF_FPG_2"/>
    <property type="match status" value="1"/>
</dbReference>
<keyword evidence="10" id="KW-0378">Hydrolase</keyword>
<dbReference type="InterPro" id="IPR000214">
    <property type="entry name" value="Znf_DNA_glyclase/AP_lyase"/>
</dbReference>
<evidence type="ECO:0000256" key="4">
    <source>
        <dbReference type="ARBA" id="ARBA00012024"/>
    </source>
</evidence>
<evidence type="ECO:0000259" key="19">
    <source>
        <dbReference type="PROSITE" id="PS51066"/>
    </source>
</evidence>
<name>A0ABW4JHQ8_9BACL</name>
<dbReference type="SMART" id="SM01232">
    <property type="entry name" value="H2TH"/>
    <property type="match status" value="1"/>
</dbReference>
<keyword evidence="16" id="KW-0326">Glycosidase</keyword>
<dbReference type="SUPFAM" id="SSF57716">
    <property type="entry name" value="Glucocorticoid receptor-like (DNA-binding domain)"/>
    <property type="match status" value="1"/>
</dbReference>
<proteinExistence type="inferred from homology"/>
<evidence type="ECO:0000256" key="17">
    <source>
        <dbReference type="ARBA" id="ARBA00030638"/>
    </source>
</evidence>
<dbReference type="RefSeq" id="WP_377943779.1">
    <property type="nucleotide sequence ID" value="NZ_JBHUCX010000035.1"/>
</dbReference>
<dbReference type="SMART" id="SM00898">
    <property type="entry name" value="Fapy_DNA_glyco"/>
    <property type="match status" value="1"/>
</dbReference>
<keyword evidence="8" id="KW-0227">DNA damage</keyword>
<dbReference type="PROSITE" id="PS51068">
    <property type="entry name" value="FPG_CAT"/>
    <property type="match status" value="1"/>
</dbReference>
<feature type="domain" description="Formamidopyrimidine-DNA glycosylase catalytic" evidence="20">
    <location>
        <begin position="2"/>
        <end position="114"/>
    </location>
</feature>
<sequence>MPELPEMETYRTRLLQTVVHKPIEHVEILREKTINVSPADFIRRVRGRQITDVTRRGKHLVFWLDSGDALLLHLMLGGWLYFGNSRDTPSHRSQVILSLPHDEQLFFLGLRLGFLHLLTGDELAAKLADLGPEPLDAAFTETAFTTALKTKRGPIKFALVNQHCMAGIGNCYADEICFTAGVLPLKPVIGLQPNERARLYQAMHTALTRAISYGGYMEFPFSKTDESTGGYNEHCLVYDRGGEPCLTCGQPITQTAHAKRKVFYCSHCQQ</sequence>
<dbReference type="PANTHER" id="PTHR22993">
    <property type="entry name" value="FORMAMIDOPYRIMIDINE-DNA GLYCOSYLASE"/>
    <property type="match status" value="1"/>
</dbReference>
<evidence type="ECO:0000313" key="21">
    <source>
        <dbReference type="EMBL" id="MFD1675897.1"/>
    </source>
</evidence>
<keyword evidence="14" id="KW-0456">Lyase</keyword>
<feature type="domain" description="FPG-type" evidence="19">
    <location>
        <begin position="236"/>
        <end position="270"/>
    </location>
</feature>
<reference evidence="22" key="1">
    <citation type="journal article" date="2019" name="Int. J. Syst. Evol. Microbiol.">
        <title>The Global Catalogue of Microorganisms (GCM) 10K type strain sequencing project: providing services to taxonomists for standard genome sequencing and annotation.</title>
        <authorList>
            <consortium name="The Broad Institute Genomics Platform"/>
            <consortium name="The Broad Institute Genome Sequencing Center for Infectious Disease"/>
            <person name="Wu L."/>
            <person name="Ma J."/>
        </authorList>
    </citation>
    <scope>NUCLEOTIDE SEQUENCE [LARGE SCALE GENOMIC DNA]</scope>
    <source>
        <strain evidence="22">CGMCC 1.12286</strain>
    </source>
</reference>
<evidence type="ECO:0000256" key="3">
    <source>
        <dbReference type="ARBA" id="ARBA00009409"/>
    </source>
</evidence>
<comment type="caution">
    <text evidence="21">The sequence shown here is derived from an EMBL/GenBank/DDBJ whole genome shotgun (WGS) entry which is preliminary data.</text>
</comment>
<keyword evidence="9 18" id="KW-0863">Zinc-finger</keyword>